<protein>
    <recommendedName>
        <fullName evidence="4">DUF2125 domain-containing protein</fullName>
    </recommendedName>
</protein>
<accession>A0A074JZG8</accession>
<dbReference type="InterPro" id="IPR018666">
    <property type="entry name" value="DUF2125"/>
</dbReference>
<evidence type="ECO:0008006" key="4">
    <source>
        <dbReference type="Google" id="ProtNLM"/>
    </source>
</evidence>
<dbReference type="Proteomes" id="UP000027471">
    <property type="component" value="Unassembled WGS sequence"/>
</dbReference>
<dbReference type="STRING" id="1353528.DT23_09570"/>
<dbReference type="Pfam" id="PF09898">
    <property type="entry name" value="DUF2125"/>
    <property type="match status" value="1"/>
</dbReference>
<dbReference type="OrthoDB" id="7791409at2"/>
<keyword evidence="3" id="KW-1185">Reference proteome</keyword>
<reference evidence="2 3" key="1">
    <citation type="journal article" date="2015" name="Antonie Van Leeuwenhoek">
        <title>Thioclava indica sp. nov., isolated from surface seawater of the Indian Ocean.</title>
        <authorList>
            <person name="Liu Y."/>
            <person name="Lai Q."/>
            <person name="Du J."/>
            <person name="Xu H."/>
            <person name="Jiang L."/>
            <person name="Shao Z."/>
        </authorList>
    </citation>
    <scope>NUCLEOTIDE SEQUENCE [LARGE SCALE GENOMIC DNA]</scope>
    <source>
        <strain evidence="2 3">DT23-4</strain>
    </source>
</reference>
<proteinExistence type="predicted"/>
<organism evidence="2 3">
    <name type="scientific">Thioclava indica</name>
    <dbReference type="NCBI Taxonomy" id="1353528"/>
    <lineage>
        <taxon>Bacteria</taxon>
        <taxon>Pseudomonadati</taxon>
        <taxon>Pseudomonadota</taxon>
        <taxon>Alphaproteobacteria</taxon>
        <taxon>Rhodobacterales</taxon>
        <taxon>Paracoccaceae</taxon>
        <taxon>Thioclava</taxon>
    </lineage>
</organism>
<evidence type="ECO:0000313" key="3">
    <source>
        <dbReference type="Proteomes" id="UP000027471"/>
    </source>
</evidence>
<feature type="chain" id="PRO_5001695256" description="DUF2125 domain-containing protein" evidence="1">
    <location>
        <begin position="25"/>
        <end position="495"/>
    </location>
</feature>
<name>A0A074JZG8_9RHOB</name>
<comment type="caution">
    <text evidence="2">The sequence shown here is derived from an EMBL/GenBank/DDBJ whole genome shotgun (WGS) entry which is preliminary data.</text>
</comment>
<keyword evidence="1" id="KW-0732">Signal</keyword>
<dbReference type="eggNOG" id="COG2982">
    <property type="taxonomic scope" value="Bacteria"/>
</dbReference>
<dbReference type="AlphaFoldDB" id="A0A074JZG8"/>
<sequence length="495" mass="52689">MARVNTAGIGAVCVTLLSTTAAFADVTPEQVWDAWQKGYEAYGYEVLAGSTDRQGDTLNVSDVKLVNEMDDSSFTMTIPKIMLRDRGDGTVEATMAEKMTGEATADLPEEDPMQMDMVMTQTGTSVVVSGSPEDMIYDITSPNMTIEMDQKIGTDGETVPVKVWASIKDTTGRYEMKQGDSHDVASQIKSALVKFTASGADPESSGTFNMTGQIADVAYSGNFILPNGVAMEKLDQALNAGMNLDFKASYGAGSYEITADSKDGPVQMKSSSQSGSFDVKMAKDGMHYAGTGTKATLEMTSQKLPFPVSAAMDELDADFTIPVSALGDTQPYKAKIALKRLTLSDNVWSLFDPQSKLPRDPASLVIDLSGNATVTSDLFSPETANMSVPPMKVDSANVDALQLTVAGADLRGNGAVEFDNAGPTPKPIGTLDFTLKGANALMDNLVAAGLVPQDQIMFGRMMLGLYAKPTGDDEMQSQVEFKDGGEILVNGQRVQ</sequence>
<dbReference type="RefSeq" id="WP_038127935.1">
    <property type="nucleotide sequence ID" value="NZ_AUNB01000002.1"/>
</dbReference>
<dbReference type="EMBL" id="AUNB01000002">
    <property type="protein sequence ID" value="KEO61330.1"/>
    <property type="molecule type" value="Genomic_DNA"/>
</dbReference>
<evidence type="ECO:0000313" key="2">
    <source>
        <dbReference type="EMBL" id="KEO61330.1"/>
    </source>
</evidence>
<feature type="signal peptide" evidence="1">
    <location>
        <begin position="1"/>
        <end position="24"/>
    </location>
</feature>
<evidence type="ECO:0000256" key="1">
    <source>
        <dbReference type="SAM" id="SignalP"/>
    </source>
</evidence>
<gene>
    <name evidence="2" type="ORF">DT23_09570</name>
</gene>